<feature type="transmembrane region" description="Helical" evidence="8">
    <location>
        <begin position="295"/>
        <end position="315"/>
    </location>
</feature>
<dbReference type="GO" id="GO:0005886">
    <property type="term" value="C:plasma membrane"/>
    <property type="evidence" value="ECO:0007669"/>
    <property type="project" value="UniProtKB-SubCell"/>
</dbReference>
<dbReference type="GO" id="GO:0000030">
    <property type="term" value="F:mannosyltransferase activity"/>
    <property type="evidence" value="ECO:0007669"/>
    <property type="project" value="InterPro"/>
</dbReference>
<reference evidence="10 11" key="1">
    <citation type="submission" date="2017-09" db="EMBL/GenBank/DDBJ databases">
        <title>Metagenomic Analysis Reveals Denitrifying Candidatus Accumulibacter and Flanking Population as a Source of N2O.</title>
        <authorList>
            <person name="Gao H."/>
            <person name="Mao Y."/>
            <person name="Zhao X."/>
            <person name="Liu W.-T."/>
            <person name="Zhang T."/>
            <person name="Wells G."/>
        </authorList>
    </citation>
    <scope>NUCLEOTIDE SEQUENCE [LARGE SCALE GENOMIC DNA]</scope>
    <source>
        <strain evidence="10">CANDO_2_IC</strain>
    </source>
</reference>
<evidence type="ECO:0000256" key="5">
    <source>
        <dbReference type="ARBA" id="ARBA00022692"/>
    </source>
</evidence>
<feature type="transmembrane region" description="Helical" evidence="8">
    <location>
        <begin position="102"/>
        <end position="118"/>
    </location>
</feature>
<keyword evidence="6 8" id="KW-1133">Transmembrane helix</keyword>
<dbReference type="GO" id="GO:0006493">
    <property type="term" value="P:protein O-linked glycosylation"/>
    <property type="evidence" value="ECO:0007669"/>
    <property type="project" value="InterPro"/>
</dbReference>
<keyword evidence="2" id="KW-1003">Cell membrane</keyword>
<feature type="transmembrane region" description="Helical" evidence="8">
    <location>
        <begin position="382"/>
        <end position="404"/>
    </location>
</feature>
<evidence type="ECO:0000256" key="6">
    <source>
        <dbReference type="ARBA" id="ARBA00022989"/>
    </source>
</evidence>
<feature type="transmembrane region" description="Helical" evidence="8">
    <location>
        <begin position="124"/>
        <end position="141"/>
    </location>
</feature>
<sequence length="549" mass="61511">MAVAVVGLLLFTLGLWGQEFVGFETRFAVFAKEMLRAGVSIFPKTYGEPYPDYPATSTLLIWLGSLPLGEVNKFTAILPTAIASALNLALTYRLLSYVSRQWAFVAVCFELLTATFLVEARAISLDQMLATITLACFILAYRRDAGIASSERSLLWIFVLLVLGFSIRGPMGIVIPVGVLCSYYALTHQWRAVFRIGLPSLALLIACWFALLFLARIEGGETFVEDVIRMQVTGRLGSHDDALPRYYYLVNSLSNFALSFPVALLVTASLLRSALPRLQFPFWRKADAASWDPAMRMAVLMAGWLLLVLIGLSIPETKKARYLLPAVPAMAALAAYVFIDQSNGFLRVIYRTLQKLLLILPMLLLGLVFYAEHYARQRHLNLEIQTSLLLSLLVGCQLLALFALRRTWPQDKRDKLIVAIAASAFWLTNVCLREPAELQIHSARPFVQAVEELRRQQPGALAMYGVGKDSLAIVYHVNVADEFRPLFINQVEQLRSLHYPLYLLISDKESTLLTSAGRRGQGIEWPQPVHQGLFRDGDYSVYYLQQPPP</sequence>
<feature type="transmembrane region" description="Helical" evidence="8">
    <location>
        <begin position="192"/>
        <end position="214"/>
    </location>
</feature>
<evidence type="ECO:0000256" key="2">
    <source>
        <dbReference type="ARBA" id="ARBA00022475"/>
    </source>
</evidence>
<feature type="transmembrane region" description="Helical" evidence="8">
    <location>
        <begin position="74"/>
        <end position="95"/>
    </location>
</feature>
<dbReference type="PANTHER" id="PTHR33908">
    <property type="entry name" value="MANNOSYLTRANSFERASE YKCB-RELATED"/>
    <property type="match status" value="1"/>
</dbReference>
<evidence type="ECO:0000256" key="4">
    <source>
        <dbReference type="ARBA" id="ARBA00022679"/>
    </source>
</evidence>
<evidence type="ECO:0000256" key="8">
    <source>
        <dbReference type="SAM" id="Phobius"/>
    </source>
</evidence>
<feature type="transmembrane region" description="Helical" evidence="8">
    <location>
        <begin position="322"/>
        <end position="339"/>
    </location>
</feature>
<dbReference type="InterPro" id="IPR003342">
    <property type="entry name" value="ArnT-like_N"/>
</dbReference>
<name>A0A6A7RR71_9PROT</name>
<proteinExistence type="predicted"/>
<keyword evidence="3" id="KW-0328">Glycosyltransferase</keyword>
<keyword evidence="5 8" id="KW-0812">Transmembrane</keyword>
<dbReference type="InterPro" id="IPR050297">
    <property type="entry name" value="LipidA_mod_glycosyltrf_83"/>
</dbReference>
<evidence type="ECO:0000313" key="10">
    <source>
        <dbReference type="EMBL" id="MQM30063.1"/>
    </source>
</evidence>
<evidence type="ECO:0000256" key="7">
    <source>
        <dbReference type="ARBA" id="ARBA00023136"/>
    </source>
</evidence>
<dbReference type="Proteomes" id="UP000342300">
    <property type="component" value="Unassembled WGS sequence"/>
</dbReference>
<comment type="subcellular location">
    <subcellularLocation>
        <location evidence="1">Cell membrane</location>
        <topology evidence="1">Multi-pass membrane protein</topology>
    </subcellularLocation>
</comment>
<dbReference type="GO" id="GO:0010041">
    <property type="term" value="P:response to iron(III) ion"/>
    <property type="evidence" value="ECO:0007669"/>
    <property type="project" value="TreeGrafter"/>
</dbReference>
<dbReference type="AlphaFoldDB" id="A0A6A7RR71"/>
<keyword evidence="4 10" id="KW-0808">Transferase</keyword>
<feature type="domain" description="ArnT-like N-terminal" evidence="9">
    <location>
        <begin position="69"/>
        <end position="201"/>
    </location>
</feature>
<evidence type="ECO:0000259" key="9">
    <source>
        <dbReference type="Pfam" id="PF02366"/>
    </source>
</evidence>
<keyword evidence="7 8" id="KW-0472">Membrane</keyword>
<dbReference type="Pfam" id="PF02366">
    <property type="entry name" value="PMT"/>
    <property type="match status" value="1"/>
</dbReference>
<feature type="transmembrane region" description="Helical" evidence="8">
    <location>
        <begin position="153"/>
        <end position="186"/>
    </location>
</feature>
<feature type="transmembrane region" description="Helical" evidence="8">
    <location>
        <begin position="351"/>
        <end position="370"/>
    </location>
</feature>
<evidence type="ECO:0000313" key="11">
    <source>
        <dbReference type="Proteomes" id="UP000342300"/>
    </source>
</evidence>
<evidence type="ECO:0000256" key="3">
    <source>
        <dbReference type="ARBA" id="ARBA00022676"/>
    </source>
</evidence>
<dbReference type="EMBL" id="PDHS01000127">
    <property type="protein sequence ID" value="MQM30063.1"/>
    <property type="molecule type" value="Genomic_DNA"/>
</dbReference>
<gene>
    <name evidence="10" type="ORF">CRU78_05770</name>
</gene>
<dbReference type="GO" id="GO:0009103">
    <property type="term" value="P:lipopolysaccharide biosynthetic process"/>
    <property type="evidence" value="ECO:0007669"/>
    <property type="project" value="UniProtKB-ARBA"/>
</dbReference>
<dbReference type="PANTHER" id="PTHR33908:SF3">
    <property type="entry name" value="UNDECAPRENYL PHOSPHATE-ALPHA-4-AMINO-4-DEOXY-L-ARABINOSE ARABINOSYL TRANSFERASE"/>
    <property type="match status" value="1"/>
</dbReference>
<feature type="transmembrane region" description="Helical" evidence="8">
    <location>
        <begin position="253"/>
        <end position="275"/>
    </location>
</feature>
<dbReference type="GO" id="GO:0016763">
    <property type="term" value="F:pentosyltransferase activity"/>
    <property type="evidence" value="ECO:0007669"/>
    <property type="project" value="TreeGrafter"/>
</dbReference>
<evidence type="ECO:0000256" key="1">
    <source>
        <dbReference type="ARBA" id="ARBA00004651"/>
    </source>
</evidence>
<comment type="caution">
    <text evidence="10">The sequence shown here is derived from an EMBL/GenBank/DDBJ whole genome shotgun (WGS) entry which is preliminary data.</text>
</comment>
<organism evidence="10 11">
    <name type="scientific">Candidatus Accumulibacter phosphatis</name>
    <dbReference type="NCBI Taxonomy" id="327160"/>
    <lineage>
        <taxon>Bacteria</taxon>
        <taxon>Pseudomonadati</taxon>
        <taxon>Pseudomonadota</taxon>
        <taxon>Betaproteobacteria</taxon>
        <taxon>Candidatus Accumulibacter</taxon>
    </lineage>
</organism>
<accession>A0A6A7RR71</accession>
<protein>
    <submittedName>
        <fullName evidence="10">Glycosyltransferase</fullName>
    </submittedName>
</protein>